<dbReference type="Pfam" id="PF00676">
    <property type="entry name" value="E1_dh"/>
    <property type="match status" value="1"/>
</dbReference>
<name>A0A842HBU0_9BACT</name>
<dbReference type="EMBL" id="JACHVB010000012">
    <property type="protein sequence ID" value="MBC2593087.1"/>
    <property type="molecule type" value="Genomic_DNA"/>
</dbReference>
<evidence type="ECO:0000313" key="8">
    <source>
        <dbReference type="EMBL" id="MBC2593087.1"/>
    </source>
</evidence>
<organism evidence="8 9">
    <name type="scientific">Ruficoccus amylovorans</name>
    <dbReference type="NCBI Taxonomy" id="1804625"/>
    <lineage>
        <taxon>Bacteria</taxon>
        <taxon>Pseudomonadati</taxon>
        <taxon>Verrucomicrobiota</taxon>
        <taxon>Opitutia</taxon>
        <taxon>Puniceicoccales</taxon>
        <taxon>Cerasicoccaceae</taxon>
        <taxon>Ruficoccus</taxon>
    </lineage>
</organism>
<keyword evidence="9" id="KW-1185">Reference proteome</keyword>
<feature type="domain" description="Transketolase-like pyrimidine-binding" evidence="7">
    <location>
        <begin position="577"/>
        <end position="770"/>
    </location>
</feature>
<dbReference type="Proteomes" id="UP000546464">
    <property type="component" value="Unassembled WGS sequence"/>
</dbReference>
<comment type="caution">
    <text evidence="8">The sequence shown here is derived from an EMBL/GenBank/DDBJ whole genome shotgun (WGS) entry which is preliminary data.</text>
</comment>
<dbReference type="AlphaFoldDB" id="A0A842HBU0"/>
<evidence type="ECO:0000256" key="5">
    <source>
        <dbReference type="ARBA" id="ARBA00023002"/>
    </source>
</evidence>
<dbReference type="GO" id="GO:0006099">
    <property type="term" value="P:tricarboxylic acid cycle"/>
    <property type="evidence" value="ECO:0007669"/>
    <property type="project" value="TreeGrafter"/>
</dbReference>
<evidence type="ECO:0000256" key="1">
    <source>
        <dbReference type="ARBA" id="ARBA00001964"/>
    </source>
</evidence>
<sequence length="914" mass="104241">MKNLTFANRWNADLIDQYYQRWLENPDGLDQEWRAFFEGFELAQQVALKGGASPLPAAAGDTDPITQSRVIGAIYAYRSIGHTEGRFNPLQARVLENPRLKLDRLGLESIDPEKTFHTGNYLGGVFMSVPQLLQRLKRTYCGHIGCEYIHIQETPKRRWLQARIEPSDNQPDFKADQKIRILRKVMEAEQFERFLHTRYVGQKRFSLEGAETLIAALDVLIEKCPLMGVEEIVMGMAHRGRLNVLANILGKSYEYIFREFSENYIPDTIHGDGDVKYHLGFECTHKTSTGKEVDLRLAANPSHLEAVDPVVEGKTRARQRIRGDWDRKRVLPFLVHGDAAFAGQGVVMETLNLSRLKGYLTGGTIHFVINNQIGFTTDPRESRSSRYCTDIAKMIEVPIFHVNGDDPLAVAHVMDIALEYRQQFGDDVVIDMYCYRKHGHNESDEPGFTQPGLYKQISQHPAISQILRERLVKEKALTDEQANDLTKEFQQALNDSFFRVKKEEEEKSTKKKKTFEEASAIKQPAYNFEPVKTAVTKGVLTRVAETLTAIPPNFKPNSKIARQVETKWANFQKGGGIDWAFAEQLSWGTLLLEGTPVRISGQDSERGTFSQRHAAFYDVETRVRYVPLLNLDPDQATFCVHNSSLSEAAILGFDFGYSLDYPDMLAMWEAQFGDFSNGAQTHFDQFITSSESKWGRVSGLVMLLPHGYEGQGPEHSSARLERYLQACAEDNIQVCMMTTPAQYFHVLRRQMKRSFKKPLVIMAPKSLLRYKDCVSSVEDITKGRFHEILDDERPVQKTERIVFCSGKVYYDLINHRAENKITNTTIIRVEQLYPMNEERLAEILDKYKGYKHLVWCQEEPQNMGAWTHMYPYLLKAAGQAPVFAGRQAAASPAPGSLYQHRMEQQALVEEAFTL</sequence>
<evidence type="ECO:0000256" key="3">
    <source>
        <dbReference type="ARBA" id="ARBA00006936"/>
    </source>
</evidence>
<dbReference type="GO" id="GO:0005829">
    <property type="term" value="C:cytosol"/>
    <property type="evidence" value="ECO:0007669"/>
    <property type="project" value="TreeGrafter"/>
</dbReference>
<dbReference type="SUPFAM" id="SSF52518">
    <property type="entry name" value="Thiamin diphosphate-binding fold (THDP-binding)"/>
    <property type="match status" value="2"/>
</dbReference>
<dbReference type="GO" id="GO:0045252">
    <property type="term" value="C:oxoglutarate dehydrogenase complex"/>
    <property type="evidence" value="ECO:0007669"/>
    <property type="project" value="TreeGrafter"/>
</dbReference>
<dbReference type="GO" id="GO:0030976">
    <property type="term" value="F:thiamine pyrophosphate binding"/>
    <property type="evidence" value="ECO:0007669"/>
    <property type="project" value="InterPro"/>
</dbReference>
<dbReference type="Gene3D" id="3.40.50.11610">
    <property type="entry name" value="Multifunctional 2-oxoglutarate metabolism enzyme, C-terminal domain"/>
    <property type="match status" value="1"/>
</dbReference>
<dbReference type="InterPro" id="IPR042179">
    <property type="entry name" value="KGD_C_sf"/>
</dbReference>
<protein>
    <recommendedName>
        <fullName evidence="4">oxoglutarate dehydrogenase (succinyl-transferring)</fullName>
        <ecNumber evidence="4">1.2.4.2</ecNumber>
    </recommendedName>
</protein>
<evidence type="ECO:0000259" key="7">
    <source>
        <dbReference type="SMART" id="SM00861"/>
    </source>
</evidence>
<evidence type="ECO:0000256" key="4">
    <source>
        <dbReference type="ARBA" id="ARBA00012280"/>
    </source>
</evidence>
<dbReference type="RefSeq" id="WP_185674085.1">
    <property type="nucleotide sequence ID" value="NZ_JACHVB010000012.1"/>
</dbReference>
<dbReference type="Pfam" id="PF16078">
    <property type="entry name" value="2-oxogl_dehyd_N"/>
    <property type="match status" value="1"/>
</dbReference>
<dbReference type="InterPro" id="IPR031717">
    <property type="entry name" value="ODO-1/KGD_C"/>
</dbReference>
<dbReference type="PANTHER" id="PTHR23152:SF4">
    <property type="entry name" value="2-OXOADIPATE DEHYDROGENASE COMPLEX COMPONENT E1"/>
    <property type="match status" value="1"/>
</dbReference>
<comment type="similarity">
    <text evidence="3">Belongs to the alpha-ketoglutarate dehydrogenase family.</text>
</comment>
<evidence type="ECO:0000256" key="2">
    <source>
        <dbReference type="ARBA" id="ARBA00003906"/>
    </source>
</evidence>
<dbReference type="CDD" id="cd02016">
    <property type="entry name" value="TPP_E1_OGDC_like"/>
    <property type="match status" value="1"/>
</dbReference>
<dbReference type="NCBIfam" id="NF008907">
    <property type="entry name" value="PRK12270.1"/>
    <property type="match status" value="1"/>
</dbReference>
<dbReference type="Gene3D" id="3.40.50.12470">
    <property type="match status" value="1"/>
</dbReference>
<evidence type="ECO:0000256" key="6">
    <source>
        <dbReference type="ARBA" id="ARBA00023052"/>
    </source>
</evidence>
<dbReference type="Gene3D" id="1.10.287.1150">
    <property type="entry name" value="TPP helical domain"/>
    <property type="match status" value="1"/>
</dbReference>
<dbReference type="Gene3D" id="3.40.50.970">
    <property type="match status" value="1"/>
</dbReference>
<dbReference type="PIRSF" id="PIRSF000157">
    <property type="entry name" value="Oxoglu_dh_E1"/>
    <property type="match status" value="1"/>
</dbReference>
<dbReference type="PANTHER" id="PTHR23152">
    <property type="entry name" value="2-OXOGLUTARATE DEHYDROGENASE"/>
    <property type="match status" value="1"/>
</dbReference>
<dbReference type="EC" id="1.2.4.2" evidence="4"/>
<reference evidence="8 9" key="1">
    <citation type="submission" date="2020-07" db="EMBL/GenBank/DDBJ databases">
        <authorList>
            <person name="Feng X."/>
        </authorList>
    </citation>
    <scope>NUCLEOTIDE SEQUENCE [LARGE SCALE GENOMIC DNA]</scope>
    <source>
        <strain evidence="8 9">JCM31066</strain>
    </source>
</reference>
<dbReference type="InterPro" id="IPR029061">
    <property type="entry name" value="THDP-binding"/>
</dbReference>
<dbReference type="InterPro" id="IPR011603">
    <property type="entry name" value="2oxoglutarate_DH_E1"/>
</dbReference>
<keyword evidence="6" id="KW-0786">Thiamine pyrophosphate</keyword>
<dbReference type="Pfam" id="PF16870">
    <property type="entry name" value="OxoGdeHyase_C"/>
    <property type="match status" value="1"/>
</dbReference>
<accession>A0A842HBU0</accession>
<dbReference type="InterPro" id="IPR032106">
    <property type="entry name" value="2-oxogl_dehyd_N"/>
</dbReference>
<keyword evidence="5 8" id="KW-0560">Oxidoreductase</keyword>
<dbReference type="NCBIfam" id="NF006914">
    <property type="entry name" value="PRK09404.1"/>
    <property type="match status" value="1"/>
</dbReference>
<dbReference type="NCBIfam" id="TIGR00239">
    <property type="entry name" value="2oxo_dh_E1"/>
    <property type="match status" value="1"/>
</dbReference>
<dbReference type="InterPro" id="IPR005475">
    <property type="entry name" value="Transketolase-like_Pyr-bd"/>
</dbReference>
<dbReference type="Pfam" id="PF02779">
    <property type="entry name" value="Transket_pyr"/>
    <property type="match status" value="1"/>
</dbReference>
<dbReference type="GO" id="GO:0004591">
    <property type="term" value="F:oxoglutarate dehydrogenase (succinyl-transferring) activity"/>
    <property type="evidence" value="ECO:0007669"/>
    <property type="project" value="UniProtKB-EC"/>
</dbReference>
<comment type="function">
    <text evidence="2">E1 component of the 2-oxoglutarate dehydrogenase (OGDH) complex which catalyzes the decarboxylation of 2-oxoglutarate, the first step in the conversion of 2-oxoglutarate to succinyl-CoA and CO(2).</text>
</comment>
<proteinExistence type="inferred from homology"/>
<dbReference type="InterPro" id="IPR001017">
    <property type="entry name" value="DH_E1"/>
</dbReference>
<dbReference type="SMART" id="SM00861">
    <property type="entry name" value="Transket_pyr"/>
    <property type="match status" value="1"/>
</dbReference>
<comment type="cofactor">
    <cofactor evidence="1">
        <name>thiamine diphosphate</name>
        <dbReference type="ChEBI" id="CHEBI:58937"/>
    </cofactor>
</comment>
<gene>
    <name evidence="8" type="ORF">H5P28_02320</name>
</gene>
<evidence type="ECO:0000313" key="9">
    <source>
        <dbReference type="Proteomes" id="UP000546464"/>
    </source>
</evidence>